<evidence type="ECO:0000313" key="1">
    <source>
        <dbReference type="EMBL" id="GAH64375.1"/>
    </source>
</evidence>
<sequence>EMLQDTAVVNARLPIQTKKAIYQVLDSGLYFNISHYLRDIIRKDLEARGIDIEKSS</sequence>
<reference evidence="1" key="1">
    <citation type="journal article" date="2014" name="Front. Microbiol.">
        <title>High frequency of phylogenetically diverse reductive dehalogenase-homologous genes in deep subseafloor sedimentary metagenomes.</title>
        <authorList>
            <person name="Kawai M."/>
            <person name="Futagami T."/>
            <person name="Toyoda A."/>
            <person name="Takaki Y."/>
            <person name="Nishi S."/>
            <person name="Hori S."/>
            <person name="Arai W."/>
            <person name="Tsubouchi T."/>
            <person name="Morono Y."/>
            <person name="Uchiyama I."/>
            <person name="Ito T."/>
            <person name="Fujiyama A."/>
            <person name="Inagaki F."/>
            <person name="Takami H."/>
        </authorList>
    </citation>
    <scope>NUCLEOTIDE SEQUENCE</scope>
    <source>
        <strain evidence="1">Expedition CK06-06</strain>
    </source>
</reference>
<dbReference type="EMBL" id="BARU01027895">
    <property type="protein sequence ID" value="GAH64375.1"/>
    <property type="molecule type" value="Genomic_DNA"/>
</dbReference>
<accession>X1I4Y9</accession>
<gene>
    <name evidence="1" type="ORF">S03H2_44594</name>
</gene>
<comment type="caution">
    <text evidence="1">The sequence shown here is derived from an EMBL/GenBank/DDBJ whole genome shotgun (WGS) entry which is preliminary data.</text>
</comment>
<feature type="non-terminal residue" evidence="1">
    <location>
        <position position="1"/>
    </location>
</feature>
<organism evidence="1">
    <name type="scientific">marine sediment metagenome</name>
    <dbReference type="NCBI Taxonomy" id="412755"/>
    <lineage>
        <taxon>unclassified sequences</taxon>
        <taxon>metagenomes</taxon>
        <taxon>ecological metagenomes</taxon>
    </lineage>
</organism>
<proteinExistence type="predicted"/>
<name>X1I4Y9_9ZZZZ</name>
<protein>
    <submittedName>
        <fullName evidence="1">Uncharacterized protein</fullName>
    </submittedName>
</protein>
<dbReference type="AlphaFoldDB" id="X1I4Y9"/>